<dbReference type="RefSeq" id="WP_345425698.1">
    <property type="nucleotide sequence ID" value="NZ_BAABGT010000097.1"/>
</dbReference>
<dbReference type="InterPro" id="IPR050554">
    <property type="entry name" value="Met_Synthase/Corrinoid"/>
</dbReference>
<dbReference type="PANTHER" id="PTHR45833">
    <property type="entry name" value="METHIONINE SYNTHASE"/>
    <property type="match status" value="1"/>
</dbReference>
<proteinExistence type="predicted"/>
<comment type="caution">
    <text evidence="5">The sequence shown here is derived from an EMBL/GenBank/DDBJ whole genome shotgun (WGS) entry which is preliminary data.</text>
</comment>
<protein>
    <submittedName>
        <fullName evidence="5">Cobalamin B12-binding domain-containing protein</fullName>
    </submittedName>
</protein>
<sequence length="366" mass="38595">MSAPTTAEADTAEPGDQHTRLWNAVVAGDARAATDTVLAALAAGLEPESVLLDLIGGVQRRVGQEWAAARIDVAQEHTATAINDRVITAVSLAAPPVEPHRGRVTVACVDGEWHALPARLLAEVLTLRGFAVDFLGAQVPTPHLVEHLHRTGPEAVALSGSLAPRLPTAHATINACTATGTPVLAGGAAFGVDGAYARLLGAHWAPDARAAADLLAAGSLARPEPPGQAVDQLPHLADQEYTMITLTRGELVKAVYTGLEEQLPAMRSYTEDQRERTAEDLAHIVDFLCAALYTDADAVFGDFLEWTADVLGVRGVPRRAVLPGLDLLATELREFPRARRILDAGRARLAPEPGPTARTERAAEAS</sequence>
<reference evidence="6" key="1">
    <citation type="journal article" date="2019" name="Int. J. Syst. Evol. Microbiol.">
        <title>The Global Catalogue of Microorganisms (GCM) 10K type strain sequencing project: providing services to taxonomists for standard genome sequencing and annotation.</title>
        <authorList>
            <consortium name="The Broad Institute Genomics Platform"/>
            <consortium name="The Broad Institute Genome Sequencing Center for Infectious Disease"/>
            <person name="Wu L."/>
            <person name="Ma J."/>
        </authorList>
    </citation>
    <scope>NUCLEOTIDE SEQUENCE [LARGE SCALE GENOMIC DNA]</scope>
    <source>
        <strain evidence="6">JCM 17906</strain>
    </source>
</reference>
<dbReference type="PANTHER" id="PTHR45833:SF1">
    <property type="entry name" value="METHIONINE SYNTHASE"/>
    <property type="match status" value="1"/>
</dbReference>
<gene>
    <name evidence="5" type="ORF">GCM10023175_58540</name>
</gene>
<dbReference type="PROSITE" id="PS51332">
    <property type="entry name" value="B12_BINDING"/>
    <property type="match status" value="1"/>
</dbReference>
<keyword evidence="6" id="KW-1185">Reference proteome</keyword>
<organism evidence="5 6">
    <name type="scientific">Pseudonocardia xishanensis</name>
    <dbReference type="NCBI Taxonomy" id="630995"/>
    <lineage>
        <taxon>Bacteria</taxon>
        <taxon>Bacillati</taxon>
        <taxon>Actinomycetota</taxon>
        <taxon>Actinomycetes</taxon>
        <taxon>Pseudonocardiales</taxon>
        <taxon>Pseudonocardiaceae</taxon>
        <taxon>Pseudonocardia</taxon>
    </lineage>
</organism>
<dbReference type="InterPro" id="IPR006158">
    <property type="entry name" value="Cobalamin-bd"/>
</dbReference>
<dbReference type="InterPro" id="IPR003759">
    <property type="entry name" value="Cbl-bd_cap"/>
</dbReference>
<name>A0ABP8S077_9PSEU</name>
<dbReference type="Gene3D" id="3.40.50.280">
    <property type="entry name" value="Cobalamin-binding domain"/>
    <property type="match status" value="1"/>
</dbReference>
<dbReference type="InterPro" id="IPR036724">
    <property type="entry name" value="Cobalamin-bd_sf"/>
</dbReference>
<dbReference type="Gene3D" id="1.10.1240.10">
    <property type="entry name" value="Methionine synthase domain"/>
    <property type="match status" value="1"/>
</dbReference>
<dbReference type="InterPro" id="IPR036594">
    <property type="entry name" value="Meth_synthase_dom"/>
</dbReference>
<evidence type="ECO:0000259" key="4">
    <source>
        <dbReference type="PROSITE" id="PS51332"/>
    </source>
</evidence>
<evidence type="ECO:0000256" key="2">
    <source>
        <dbReference type="ARBA" id="ARBA00023285"/>
    </source>
</evidence>
<accession>A0ABP8S077</accession>
<dbReference type="Pfam" id="PF02607">
    <property type="entry name" value="B12-binding_2"/>
    <property type="match status" value="1"/>
</dbReference>
<dbReference type="EMBL" id="BAABGT010000097">
    <property type="protein sequence ID" value="GAA4556416.1"/>
    <property type="molecule type" value="Genomic_DNA"/>
</dbReference>
<feature type="domain" description="B12-binding" evidence="4">
    <location>
        <begin position="101"/>
        <end position="231"/>
    </location>
</feature>
<keyword evidence="1" id="KW-0479">Metal-binding</keyword>
<dbReference type="Pfam" id="PF02310">
    <property type="entry name" value="B12-binding"/>
    <property type="match status" value="1"/>
</dbReference>
<dbReference type="Proteomes" id="UP001501598">
    <property type="component" value="Unassembled WGS sequence"/>
</dbReference>
<dbReference type="SUPFAM" id="SSF52242">
    <property type="entry name" value="Cobalamin (vitamin B12)-binding domain"/>
    <property type="match status" value="1"/>
</dbReference>
<feature type="region of interest" description="Disordered" evidence="3">
    <location>
        <begin position="346"/>
        <end position="366"/>
    </location>
</feature>
<evidence type="ECO:0000313" key="5">
    <source>
        <dbReference type="EMBL" id="GAA4556416.1"/>
    </source>
</evidence>
<evidence type="ECO:0000256" key="3">
    <source>
        <dbReference type="SAM" id="MobiDB-lite"/>
    </source>
</evidence>
<evidence type="ECO:0000313" key="6">
    <source>
        <dbReference type="Proteomes" id="UP001501598"/>
    </source>
</evidence>
<evidence type="ECO:0000256" key="1">
    <source>
        <dbReference type="ARBA" id="ARBA00022723"/>
    </source>
</evidence>
<keyword evidence="2" id="KW-0170">Cobalt</keyword>